<dbReference type="AlphaFoldDB" id="A0A2S6GQR2"/>
<protein>
    <submittedName>
        <fullName evidence="2">Membrane protein YqaA with SNARE-associated domain</fullName>
    </submittedName>
</protein>
<dbReference type="OrthoDB" id="5191298at2"/>
<feature type="transmembrane region" description="Helical" evidence="1">
    <location>
        <begin position="112"/>
        <end position="138"/>
    </location>
</feature>
<feature type="transmembrane region" description="Helical" evidence="1">
    <location>
        <begin position="41"/>
        <end position="61"/>
    </location>
</feature>
<evidence type="ECO:0000256" key="1">
    <source>
        <dbReference type="SAM" id="Phobius"/>
    </source>
</evidence>
<gene>
    <name evidence="2" type="ORF">CLV40_107125</name>
</gene>
<comment type="caution">
    <text evidence="2">The sequence shown here is derived from an EMBL/GenBank/DDBJ whole genome shotgun (WGS) entry which is preliminary data.</text>
</comment>
<dbReference type="Proteomes" id="UP000239203">
    <property type="component" value="Unassembled WGS sequence"/>
</dbReference>
<feature type="transmembrane region" description="Helical" evidence="1">
    <location>
        <begin position="150"/>
        <end position="171"/>
    </location>
</feature>
<dbReference type="EMBL" id="PTIX01000007">
    <property type="protein sequence ID" value="PPK67461.1"/>
    <property type="molecule type" value="Genomic_DNA"/>
</dbReference>
<keyword evidence="1" id="KW-0812">Transmembrane</keyword>
<accession>A0A2S6GQR2</accession>
<proteinExistence type="predicted"/>
<keyword evidence="1" id="KW-0472">Membrane</keyword>
<evidence type="ECO:0000313" key="3">
    <source>
        <dbReference type="Proteomes" id="UP000239203"/>
    </source>
</evidence>
<keyword evidence="3" id="KW-1185">Reference proteome</keyword>
<dbReference type="RefSeq" id="WP_104479577.1">
    <property type="nucleotide sequence ID" value="NZ_CP154825.1"/>
</dbReference>
<keyword evidence="1" id="KW-1133">Transmembrane helix</keyword>
<evidence type="ECO:0000313" key="2">
    <source>
        <dbReference type="EMBL" id="PPK67461.1"/>
    </source>
</evidence>
<sequence length="172" mass="19125">MLGWLCVTFVVAFSSALVPLVSVELFVLGLAAQEPQVHWLALGAVVAVAQVLGKMLFYLAAKGSIHLPVFMHRKHEKERPMTPRREQWRRRTKRVRDAVAVVREKCERHPGWMLGTYGTSSVLGMPPFMAMVVLAGLVRMRLVTFLGVGLLGRFVRFSALAATPALFAGWLL</sequence>
<organism evidence="2 3">
    <name type="scientific">Actinokineospora auranticolor</name>
    <dbReference type="NCBI Taxonomy" id="155976"/>
    <lineage>
        <taxon>Bacteria</taxon>
        <taxon>Bacillati</taxon>
        <taxon>Actinomycetota</taxon>
        <taxon>Actinomycetes</taxon>
        <taxon>Pseudonocardiales</taxon>
        <taxon>Pseudonocardiaceae</taxon>
        <taxon>Actinokineospora</taxon>
    </lineage>
</organism>
<reference evidence="2 3" key="1">
    <citation type="submission" date="2018-02" db="EMBL/GenBank/DDBJ databases">
        <title>Genomic Encyclopedia of Archaeal and Bacterial Type Strains, Phase II (KMG-II): from individual species to whole genera.</title>
        <authorList>
            <person name="Goeker M."/>
        </authorList>
    </citation>
    <scope>NUCLEOTIDE SEQUENCE [LARGE SCALE GENOMIC DNA]</scope>
    <source>
        <strain evidence="2 3">YU 961-1</strain>
    </source>
</reference>
<name>A0A2S6GQR2_9PSEU</name>